<evidence type="ECO:0000313" key="3">
    <source>
        <dbReference type="Proteomes" id="UP001603857"/>
    </source>
</evidence>
<organism evidence="2 3">
    <name type="scientific">Flemingia macrophylla</name>
    <dbReference type="NCBI Taxonomy" id="520843"/>
    <lineage>
        <taxon>Eukaryota</taxon>
        <taxon>Viridiplantae</taxon>
        <taxon>Streptophyta</taxon>
        <taxon>Embryophyta</taxon>
        <taxon>Tracheophyta</taxon>
        <taxon>Spermatophyta</taxon>
        <taxon>Magnoliopsida</taxon>
        <taxon>eudicotyledons</taxon>
        <taxon>Gunneridae</taxon>
        <taxon>Pentapetalae</taxon>
        <taxon>rosids</taxon>
        <taxon>fabids</taxon>
        <taxon>Fabales</taxon>
        <taxon>Fabaceae</taxon>
        <taxon>Papilionoideae</taxon>
        <taxon>50 kb inversion clade</taxon>
        <taxon>NPAAA clade</taxon>
        <taxon>indigoferoid/millettioid clade</taxon>
        <taxon>Phaseoleae</taxon>
        <taxon>Flemingia</taxon>
    </lineage>
</organism>
<keyword evidence="1" id="KW-0472">Membrane</keyword>
<dbReference type="AlphaFoldDB" id="A0ABD1M6U2"/>
<protein>
    <submittedName>
        <fullName evidence="2">Uncharacterized protein</fullName>
    </submittedName>
</protein>
<keyword evidence="1" id="KW-0812">Transmembrane</keyword>
<keyword evidence="1" id="KW-1133">Transmembrane helix</keyword>
<proteinExistence type="predicted"/>
<accession>A0ABD1M6U2</accession>
<feature type="transmembrane region" description="Helical" evidence="1">
    <location>
        <begin position="91"/>
        <end position="111"/>
    </location>
</feature>
<evidence type="ECO:0000256" key="1">
    <source>
        <dbReference type="SAM" id="Phobius"/>
    </source>
</evidence>
<dbReference type="EMBL" id="JBGMDY010000006">
    <property type="protein sequence ID" value="KAL2331492.1"/>
    <property type="molecule type" value="Genomic_DNA"/>
</dbReference>
<comment type="caution">
    <text evidence="2">The sequence shown here is derived from an EMBL/GenBank/DDBJ whole genome shotgun (WGS) entry which is preliminary data.</text>
</comment>
<dbReference type="Proteomes" id="UP001603857">
    <property type="component" value="Unassembled WGS sequence"/>
</dbReference>
<feature type="transmembrane region" description="Helical" evidence="1">
    <location>
        <begin position="61"/>
        <end position="79"/>
    </location>
</feature>
<gene>
    <name evidence="2" type="ORF">Fmac_019073</name>
</gene>
<name>A0ABD1M6U2_9FABA</name>
<sequence length="112" mass="12738">MDAMDSANGNPSPMRETHEIFHNIFTEIQGIFDKFFKALFGVIFFKSTTMGQALFSSYPNAMMSIVFMTVLFFSLWLLGTLLPHRSTIFQLMLVVIMILIATVYSVLVMIIV</sequence>
<keyword evidence="3" id="KW-1185">Reference proteome</keyword>
<reference evidence="2 3" key="1">
    <citation type="submission" date="2024-08" db="EMBL/GenBank/DDBJ databases">
        <title>Insights into the chromosomal genome structure of Flemingia macrophylla.</title>
        <authorList>
            <person name="Ding Y."/>
            <person name="Zhao Y."/>
            <person name="Bi W."/>
            <person name="Wu M."/>
            <person name="Zhao G."/>
            <person name="Gong Y."/>
            <person name="Li W."/>
            <person name="Zhang P."/>
        </authorList>
    </citation>
    <scope>NUCLEOTIDE SEQUENCE [LARGE SCALE GENOMIC DNA]</scope>
    <source>
        <strain evidence="2">DYQJB</strain>
        <tissue evidence="2">Leaf</tissue>
    </source>
</reference>
<evidence type="ECO:0000313" key="2">
    <source>
        <dbReference type="EMBL" id="KAL2331492.1"/>
    </source>
</evidence>